<dbReference type="Proteomes" id="UP000291084">
    <property type="component" value="Chromosome 2"/>
</dbReference>
<keyword evidence="5 10" id="KW-0732">Signal</keyword>
<keyword evidence="8" id="KW-0333">Golgi apparatus</keyword>
<evidence type="ECO:0000256" key="3">
    <source>
        <dbReference type="ARBA" id="ARBA00005227"/>
    </source>
</evidence>
<evidence type="ECO:0000256" key="1">
    <source>
        <dbReference type="ARBA" id="ARBA00004337"/>
    </source>
</evidence>
<feature type="signal peptide" evidence="10">
    <location>
        <begin position="1"/>
        <end position="21"/>
    </location>
</feature>
<evidence type="ECO:0000256" key="5">
    <source>
        <dbReference type="ARBA" id="ARBA00022729"/>
    </source>
</evidence>
<organism evidence="11 12">
    <name type="scientific">Vigna angularis var. angularis</name>
    <dbReference type="NCBI Taxonomy" id="157739"/>
    <lineage>
        <taxon>Eukaryota</taxon>
        <taxon>Viridiplantae</taxon>
        <taxon>Streptophyta</taxon>
        <taxon>Embryophyta</taxon>
        <taxon>Tracheophyta</taxon>
        <taxon>Spermatophyta</taxon>
        <taxon>Magnoliopsida</taxon>
        <taxon>eudicotyledons</taxon>
        <taxon>Gunneridae</taxon>
        <taxon>Pentapetalae</taxon>
        <taxon>rosids</taxon>
        <taxon>fabids</taxon>
        <taxon>Fabales</taxon>
        <taxon>Fabaceae</taxon>
        <taxon>Papilionoideae</taxon>
        <taxon>50 kb inversion clade</taxon>
        <taxon>NPAAA clade</taxon>
        <taxon>indigoferoid/millettioid clade</taxon>
        <taxon>Phaseoleae</taxon>
        <taxon>Vigna</taxon>
    </lineage>
</organism>
<comment type="subcellular location">
    <subcellularLocation>
        <location evidence="1">Endosome membrane</location>
        <topology evidence="1">Multi-pass membrane protein</topology>
    </subcellularLocation>
    <subcellularLocation>
        <location evidence="2">Golgi apparatus membrane</location>
        <topology evidence="2">Multi-pass membrane protein</topology>
    </subcellularLocation>
</comment>
<proteinExistence type="inferred from homology"/>
<dbReference type="GO" id="GO:0072657">
    <property type="term" value="P:protein localization to membrane"/>
    <property type="evidence" value="ECO:0007669"/>
    <property type="project" value="TreeGrafter"/>
</dbReference>
<evidence type="ECO:0000256" key="8">
    <source>
        <dbReference type="ARBA" id="ARBA00023034"/>
    </source>
</evidence>
<evidence type="ECO:0000256" key="4">
    <source>
        <dbReference type="ARBA" id="ARBA00022692"/>
    </source>
</evidence>
<name>A0A0S3RDW5_PHAAN</name>
<comment type="similarity">
    <text evidence="3 10">Belongs to the nonaspanin (TM9SF) (TC 9.A.2) family.</text>
</comment>
<evidence type="ECO:0000256" key="10">
    <source>
        <dbReference type="RuleBase" id="RU363079"/>
    </source>
</evidence>
<sequence length="117" mass="13734">MAEKHLLILLLLYVTLQFSSSSPSDHFYNVGELVQLFVNKVGPFNNPIEFLGEVLNGDRLRNALYEFKFREDKIDETLCPKKLTVDEIGFFKRAIDRESYFQFYLDDLPFWGFIGKL</sequence>
<dbReference type="EMBL" id="AP015035">
    <property type="protein sequence ID" value="BAT78885.1"/>
    <property type="molecule type" value="Genomic_DNA"/>
</dbReference>
<evidence type="ECO:0000256" key="7">
    <source>
        <dbReference type="ARBA" id="ARBA00022989"/>
    </source>
</evidence>
<dbReference type="PANTHER" id="PTHR10766">
    <property type="entry name" value="TRANSMEMBRANE 9 SUPERFAMILY PROTEIN"/>
    <property type="match status" value="1"/>
</dbReference>
<evidence type="ECO:0000256" key="2">
    <source>
        <dbReference type="ARBA" id="ARBA00004653"/>
    </source>
</evidence>
<gene>
    <name evidence="11" type="primary">Vigan.02G164000</name>
    <name evidence="11" type="ORF">VIGAN_02164000</name>
</gene>
<keyword evidence="6" id="KW-0967">Endosome</keyword>
<dbReference type="GO" id="GO:0000139">
    <property type="term" value="C:Golgi membrane"/>
    <property type="evidence" value="ECO:0007669"/>
    <property type="project" value="UniProtKB-SubCell"/>
</dbReference>
<dbReference type="PANTHER" id="PTHR10766:SF119">
    <property type="entry name" value="TRANSMEMBRANE 9 SUPERFAMILY MEMBER 5"/>
    <property type="match status" value="1"/>
</dbReference>
<accession>A0A0S3RDW5</accession>
<keyword evidence="9" id="KW-0472">Membrane</keyword>
<dbReference type="Pfam" id="PF02990">
    <property type="entry name" value="EMP70"/>
    <property type="match status" value="1"/>
</dbReference>
<dbReference type="InterPro" id="IPR004240">
    <property type="entry name" value="EMP70"/>
</dbReference>
<evidence type="ECO:0000313" key="12">
    <source>
        <dbReference type="Proteomes" id="UP000291084"/>
    </source>
</evidence>
<evidence type="ECO:0000313" key="11">
    <source>
        <dbReference type="EMBL" id="BAT78885.1"/>
    </source>
</evidence>
<keyword evidence="7" id="KW-1133">Transmembrane helix</keyword>
<dbReference type="AlphaFoldDB" id="A0A0S3RDW5"/>
<evidence type="ECO:0000256" key="9">
    <source>
        <dbReference type="ARBA" id="ARBA00023136"/>
    </source>
</evidence>
<reference evidence="11 12" key="1">
    <citation type="journal article" date="2015" name="Sci. Rep.">
        <title>The power of single molecule real-time sequencing technology in the de novo assembly of a eukaryotic genome.</title>
        <authorList>
            <person name="Sakai H."/>
            <person name="Naito K."/>
            <person name="Ogiso-Tanaka E."/>
            <person name="Takahashi Y."/>
            <person name="Iseki K."/>
            <person name="Muto C."/>
            <person name="Satou K."/>
            <person name="Teruya K."/>
            <person name="Shiroma A."/>
            <person name="Shimoji M."/>
            <person name="Hirano T."/>
            <person name="Itoh T."/>
            <person name="Kaga A."/>
            <person name="Tomooka N."/>
        </authorList>
    </citation>
    <scope>NUCLEOTIDE SEQUENCE [LARGE SCALE GENOMIC DNA]</scope>
    <source>
        <strain evidence="12">cv. Shumari</strain>
    </source>
</reference>
<dbReference type="GO" id="GO:0010008">
    <property type="term" value="C:endosome membrane"/>
    <property type="evidence" value="ECO:0007669"/>
    <property type="project" value="UniProtKB-SubCell"/>
</dbReference>
<protein>
    <recommendedName>
        <fullName evidence="10">Transmembrane 9 superfamily member</fullName>
    </recommendedName>
</protein>
<evidence type="ECO:0000256" key="6">
    <source>
        <dbReference type="ARBA" id="ARBA00022753"/>
    </source>
</evidence>
<keyword evidence="12" id="KW-1185">Reference proteome</keyword>
<keyword evidence="4" id="KW-0812">Transmembrane</keyword>
<feature type="chain" id="PRO_5007355911" description="Transmembrane 9 superfamily member" evidence="10">
    <location>
        <begin position="22"/>
        <end position="117"/>
    </location>
</feature>